<dbReference type="RefSeq" id="WP_307561368.1">
    <property type="nucleotide sequence ID" value="NZ_JAUSQU010000001.1"/>
</dbReference>
<proteinExistence type="predicted"/>
<keyword evidence="2" id="KW-0472">Membrane</keyword>
<gene>
    <name evidence="3" type="ORF">J2853_004808</name>
</gene>
<feature type="transmembrane region" description="Helical" evidence="2">
    <location>
        <begin position="107"/>
        <end position="127"/>
    </location>
</feature>
<name>A0ABT9QFP7_9ACTN</name>
<keyword evidence="2" id="KW-1133">Transmembrane helix</keyword>
<feature type="transmembrane region" description="Helical" evidence="2">
    <location>
        <begin position="34"/>
        <end position="57"/>
    </location>
</feature>
<evidence type="ECO:0000313" key="3">
    <source>
        <dbReference type="EMBL" id="MDP9845597.1"/>
    </source>
</evidence>
<dbReference type="EMBL" id="JAUSQU010000001">
    <property type="protein sequence ID" value="MDP9845597.1"/>
    <property type="molecule type" value="Genomic_DNA"/>
</dbReference>
<feature type="compositionally biased region" description="Low complexity" evidence="1">
    <location>
        <begin position="171"/>
        <end position="185"/>
    </location>
</feature>
<feature type="transmembrane region" description="Helical" evidence="2">
    <location>
        <begin position="69"/>
        <end position="87"/>
    </location>
</feature>
<comment type="caution">
    <text evidence="3">The sequence shown here is derived from an EMBL/GenBank/DDBJ whole genome shotgun (WGS) entry which is preliminary data.</text>
</comment>
<keyword evidence="4" id="KW-1185">Reference proteome</keyword>
<organism evidence="3 4">
    <name type="scientific">Streptosporangium lutulentum</name>
    <dbReference type="NCBI Taxonomy" id="1461250"/>
    <lineage>
        <taxon>Bacteria</taxon>
        <taxon>Bacillati</taxon>
        <taxon>Actinomycetota</taxon>
        <taxon>Actinomycetes</taxon>
        <taxon>Streptosporangiales</taxon>
        <taxon>Streptosporangiaceae</taxon>
        <taxon>Streptosporangium</taxon>
    </lineage>
</organism>
<protein>
    <submittedName>
        <fullName evidence="3">Uncharacterized protein</fullName>
    </submittedName>
</protein>
<reference evidence="3 4" key="1">
    <citation type="submission" date="2023-07" db="EMBL/GenBank/DDBJ databases">
        <title>Sequencing the genomes of 1000 actinobacteria strains.</title>
        <authorList>
            <person name="Klenk H.-P."/>
        </authorList>
    </citation>
    <scope>NUCLEOTIDE SEQUENCE [LARGE SCALE GENOMIC DNA]</scope>
    <source>
        <strain evidence="3 4">DSM 46740</strain>
    </source>
</reference>
<evidence type="ECO:0000256" key="1">
    <source>
        <dbReference type="SAM" id="MobiDB-lite"/>
    </source>
</evidence>
<evidence type="ECO:0000256" key="2">
    <source>
        <dbReference type="SAM" id="Phobius"/>
    </source>
</evidence>
<evidence type="ECO:0000313" key="4">
    <source>
        <dbReference type="Proteomes" id="UP001225356"/>
    </source>
</evidence>
<feature type="region of interest" description="Disordered" evidence="1">
    <location>
        <begin position="165"/>
        <end position="185"/>
    </location>
</feature>
<accession>A0ABT9QFP7</accession>
<dbReference type="Proteomes" id="UP001225356">
    <property type="component" value="Unassembled WGS sequence"/>
</dbReference>
<keyword evidence="2" id="KW-0812">Transmembrane</keyword>
<sequence>MLMRNRAEIALPGALIGVVAGAMAGGLTLFAGQSVSWAVVSSLALALPLGLLGAGYGMLLGQRLFRPGVFAPAGLYWLVGFPLSRLLQETITGLAIFGQITLPGGVLGFLAYQAMVSLGFAIGFIWVHERLMPHWLMRLRERNPQARELFAVYVEHAEAMWTAKERRRAQTRAQRTQTRAQRGAR</sequence>